<proteinExistence type="predicted"/>
<reference evidence="1 2" key="1">
    <citation type="submission" date="2023-06" db="EMBL/GenBank/DDBJ databases">
        <title>Parasedimentitalea psychrophila sp. nov., a psychrophilic bacterium isolated from deep-sea sediment.</title>
        <authorList>
            <person name="Li A."/>
        </authorList>
    </citation>
    <scope>NUCLEOTIDE SEQUENCE [LARGE SCALE GENOMIC DNA]</scope>
    <source>
        <strain evidence="1 2">QS115</strain>
    </source>
</reference>
<name>A0A9Y2P0Q0_9RHOB</name>
<accession>A0A9Y2P0Q0</accession>
<evidence type="ECO:0000313" key="2">
    <source>
        <dbReference type="Proteomes" id="UP001238334"/>
    </source>
</evidence>
<sequence>MAMTVGDHYIVVSSLERLSCEDLDNLKFEFEDMFAETEIQKASGSELGYTKKEIEVSIEGYVRIDSKLKGKGWWYRSKLRSKLTMKLL</sequence>
<organism evidence="1 2">
    <name type="scientific">Parasedimentitalea psychrophila</name>
    <dbReference type="NCBI Taxonomy" id="2997337"/>
    <lineage>
        <taxon>Bacteria</taxon>
        <taxon>Pseudomonadati</taxon>
        <taxon>Pseudomonadota</taxon>
        <taxon>Alphaproteobacteria</taxon>
        <taxon>Rhodobacterales</taxon>
        <taxon>Paracoccaceae</taxon>
        <taxon>Parasedimentitalea</taxon>
    </lineage>
</organism>
<protein>
    <submittedName>
        <fullName evidence="1">Uncharacterized protein</fullName>
    </submittedName>
</protein>
<gene>
    <name evidence="1" type="ORF">QPJ95_11915</name>
</gene>
<dbReference type="AlphaFoldDB" id="A0A9Y2P0Q0"/>
<dbReference type="RefSeq" id="WP_270918023.1">
    <property type="nucleotide sequence ID" value="NZ_CP127247.1"/>
</dbReference>
<dbReference type="KEGG" id="ppso:QPJ95_11915"/>
<dbReference type="EMBL" id="CP127247">
    <property type="protein sequence ID" value="WIY23372.1"/>
    <property type="molecule type" value="Genomic_DNA"/>
</dbReference>
<dbReference type="Proteomes" id="UP001238334">
    <property type="component" value="Chromosome"/>
</dbReference>
<keyword evidence="2" id="KW-1185">Reference proteome</keyword>
<evidence type="ECO:0000313" key="1">
    <source>
        <dbReference type="EMBL" id="WIY23372.1"/>
    </source>
</evidence>